<comment type="similarity">
    <text evidence="7">Belongs to the binding-protein-dependent transport system permease family.</text>
</comment>
<feature type="transmembrane region" description="Helical" evidence="7">
    <location>
        <begin position="187"/>
        <end position="212"/>
    </location>
</feature>
<dbReference type="Proteomes" id="UP000243528">
    <property type="component" value="Unassembled WGS sequence"/>
</dbReference>
<proteinExistence type="inferred from homology"/>
<dbReference type="PROSITE" id="PS50928">
    <property type="entry name" value="ABC_TM1"/>
    <property type="match status" value="1"/>
</dbReference>
<evidence type="ECO:0000256" key="7">
    <source>
        <dbReference type="RuleBase" id="RU363032"/>
    </source>
</evidence>
<feature type="transmembrane region" description="Helical" evidence="7">
    <location>
        <begin position="143"/>
        <end position="166"/>
    </location>
</feature>
<dbReference type="PANTHER" id="PTHR32243">
    <property type="entry name" value="MALTOSE TRANSPORT SYSTEM PERMEASE-RELATED"/>
    <property type="match status" value="1"/>
</dbReference>
<evidence type="ECO:0000256" key="3">
    <source>
        <dbReference type="ARBA" id="ARBA00022475"/>
    </source>
</evidence>
<dbReference type="AlphaFoldDB" id="A0A2P8E713"/>
<feature type="transmembrane region" description="Helical" evidence="7">
    <location>
        <begin position="15"/>
        <end position="35"/>
    </location>
</feature>
<comment type="caution">
    <text evidence="9">The sequence shown here is derived from an EMBL/GenBank/DDBJ whole genome shotgun (WGS) entry which is preliminary data.</text>
</comment>
<feature type="transmembrane region" description="Helical" evidence="7">
    <location>
        <begin position="77"/>
        <end position="98"/>
    </location>
</feature>
<keyword evidence="3" id="KW-1003">Cell membrane</keyword>
<evidence type="ECO:0000256" key="2">
    <source>
        <dbReference type="ARBA" id="ARBA00022448"/>
    </source>
</evidence>
<evidence type="ECO:0000256" key="1">
    <source>
        <dbReference type="ARBA" id="ARBA00004651"/>
    </source>
</evidence>
<feature type="domain" description="ABC transmembrane type-1" evidence="8">
    <location>
        <begin position="73"/>
        <end position="266"/>
    </location>
</feature>
<dbReference type="EMBL" id="PYGE01000004">
    <property type="protein sequence ID" value="PSL05264.1"/>
    <property type="molecule type" value="Genomic_DNA"/>
</dbReference>
<evidence type="ECO:0000313" key="10">
    <source>
        <dbReference type="Proteomes" id="UP000243528"/>
    </source>
</evidence>
<feature type="transmembrane region" description="Helical" evidence="7">
    <location>
        <begin position="110"/>
        <end position="131"/>
    </location>
</feature>
<evidence type="ECO:0000259" key="8">
    <source>
        <dbReference type="PROSITE" id="PS50928"/>
    </source>
</evidence>
<dbReference type="InterPro" id="IPR000515">
    <property type="entry name" value="MetI-like"/>
</dbReference>
<gene>
    <name evidence="9" type="ORF">CLV30_104130</name>
</gene>
<dbReference type="Pfam" id="PF00528">
    <property type="entry name" value="BPD_transp_1"/>
    <property type="match status" value="1"/>
</dbReference>
<accession>A0A2P8E713</accession>
<evidence type="ECO:0000313" key="9">
    <source>
        <dbReference type="EMBL" id="PSL05264.1"/>
    </source>
</evidence>
<comment type="subcellular location">
    <subcellularLocation>
        <location evidence="1 7">Cell membrane</location>
        <topology evidence="1 7">Multi-pass membrane protein</topology>
    </subcellularLocation>
</comment>
<dbReference type="RefSeq" id="WP_106536519.1">
    <property type="nucleotide sequence ID" value="NZ_ML142899.1"/>
</dbReference>
<dbReference type="CDD" id="cd06261">
    <property type="entry name" value="TM_PBP2"/>
    <property type="match status" value="1"/>
</dbReference>
<organism evidence="9 10">
    <name type="scientific">Haloactinopolyspora alba</name>
    <dbReference type="NCBI Taxonomy" id="648780"/>
    <lineage>
        <taxon>Bacteria</taxon>
        <taxon>Bacillati</taxon>
        <taxon>Actinomycetota</taxon>
        <taxon>Actinomycetes</taxon>
        <taxon>Jiangellales</taxon>
        <taxon>Jiangellaceae</taxon>
        <taxon>Haloactinopolyspora</taxon>
    </lineage>
</organism>
<dbReference type="InterPro" id="IPR035906">
    <property type="entry name" value="MetI-like_sf"/>
</dbReference>
<dbReference type="SUPFAM" id="SSF161098">
    <property type="entry name" value="MetI-like"/>
    <property type="match status" value="1"/>
</dbReference>
<evidence type="ECO:0000256" key="6">
    <source>
        <dbReference type="ARBA" id="ARBA00023136"/>
    </source>
</evidence>
<protein>
    <submittedName>
        <fullName evidence="9">Multiple sugar transport system permease protein</fullName>
    </submittedName>
</protein>
<name>A0A2P8E713_9ACTN</name>
<dbReference type="GO" id="GO:0055085">
    <property type="term" value="P:transmembrane transport"/>
    <property type="evidence" value="ECO:0007669"/>
    <property type="project" value="InterPro"/>
</dbReference>
<keyword evidence="2 7" id="KW-0813">Transport</keyword>
<evidence type="ECO:0000256" key="5">
    <source>
        <dbReference type="ARBA" id="ARBA00022989"/>
    </source>
</evidence>
<dbReference type="PANTHER" id="PTHR32243:SF18">
    <property type="entry name" value="INNER MEMBRANE ABC TRANSPORTER PERMEASE PROTEIN YCJP"/>
    <property type="match status" value="1"/>
</dbReference>
<keyword evidence="6 7" id="KW-0472">Membrane</keyword>
<keyword evidence="10" id="KW-1185">Reference proteome</keyword>
<dbReference type="Gene3D" id="1.10.3720.10">
    <property type="entry name" value="MetI-like"/>
    <property type="match status" value="1"/>
</dbReference>
<feature type="transmembrane region" description="Helical" evidence="7">
    <location>
        <begin position="248"/>
        <end position="266"/>
    </location>
</feature>
<dbReference type="OrthoDB" id="9794684at2"/>
<reference evidence="9 10" key="1">
    <citation type="submission" date="2018-03" db="EMBL/GenBank/DDBJ databases">
        <title>Genomic Encyclopedia of Archaeal and Bacterial Type Strains, Phase II (KMG-II): from individual species to whole genera.</title>
        <authorList>
            <person name="Goeker M."/>
        </authorList>
    </citation>
    <scope>NUCLEOTIDE SEQUENCE [LARGE SCALE GENOMIC DNA]</scope>
    <source>
        <strain evidence="9 10">DSM 45211</strain>
    </source>
</reference>
<sequence length="281" mass="30754">MRNTKAVTWENNKPAVVIVIFAVIVSTAPVVWLWYNSLRPPIDLISEPFGSPRWTLDNYTSVIQGHTPLGRQLLNSVQVVAGSVLLCLSVGSLAAYSLSKYPWTLRFKTILLVLILFIQIVPPVVLVPPFYTWLGRLEMVNTILGLILINAAIQVPFATLLLKIYFDAVPSSLREAARVDGAREFTIFWRIMLPLTKPGMATACLFVGILVWNEFLFAVSLTSGPSAQTATVGIAGYLQEHNIRFGEMAAAATVVSLPAVLLVIFAQKYVVAGITRGAVRG</sequence>
<dbReference type="InterPro" id="IPR050901">
    <property type="entry name" value="BP-dep_ABC_trans_perm"/>
</dbReference>
<keyword evidence="9" id="KW-0762">Sugar transport</keyword>
<keyword evidence="4 7" id="KW-0812">Transmembrane</keyword>
<keyword evidence="5 7" id="KW-1133">Transmembrane helix</keyword>
<dbReference type="GO" id="GO:0005886">
    <property type="term" value="C:plasma membrane"/>
    <property type="evidence" value="ECO:0007669"/>
    <property type="project" value="UniProtKB-SubCell"/>
</dbReference>
<evidence type="ECO:0000256" key="4">
    <source>
        <dbReference type="ARBA" id="ARBA00022692"/>
    </source>
</evidence>